<dbReference type="KEGG" id="bvo:Pan97_52500"/>
<evidence type="ECO:0000313" key="3">
    <source>
        <dbReference type="EMBL" id="QDU78167.1"/>
    </source>
</evidence>
<accession>A0A518CG30</accession>
<feature type="modified residue" description="O-UMP-tyrosine" evidence="1">
    <location>
        <position position="69"/>
    </location>
</feature>
<dbReference type="GO" id="GO:0005524">
    <property type="term" value="F:ATP binding"/>
    <property type="evidence" value="ECO:0007669"/>
    <property type="project" value="TreeGrafter"/>
</dbReference>
<dbReference type="GO" id="GO:0005829">
    <property type="term" value="C:cytosol"/>
    <property type="evidence" value="ECO:0007669"/>
    <property type="project" value="TreeGrafter"/>
</dbReference>
<dbReference type="Gene3D" id="3.30.70.120">
    <property type="match status" value="1"/>
</dbReference>
<protein>
    <submittedName>
        <fullName evidence="3">Nitrogen regulatory protein P-II</fullName>
    </submittedName>
</protein>
<dbReference type="InterPro" id="IPR011322">
    <property type="entry name" value="N-reg_PII-like_a/b"/>
</dbReference>
<evidence type="ECO:0000256" key="2">
    <source>
        <dbReference type="RuleBase" id="RU003936"/>
    </source>
</evidence>
<gene>
    <name evidence="3" type="primary">glnB_5</name>
    <name evidence="3" type="ORF">Pan97_52500</name>
</gene>
<organism evidence="3 4">
    <name type="scientific">Bremerella volcania</name>
    <dbReference type="NCBI Taxonomy" id="2527984"/>
    <lineage>
        <taxon>Bacteria</taxon>
        <taxon>Pseudomonadati</taxon>
        <taxon>Planctomycetota</taxon>
        <taxon>Planctomycetia</taxon>
        <taxon>Pirellulales</taxon>
        <taxon>Pirellulaceae</taxon>
        <taxon>Bremerella</taxon>
    </lineage>
</organism>
<reference evidence="4" key="1">
    <citation type="submission" date="2019-02" db="EMBL/GenBank/DDBJ databases">
        <title>Deep-cultivation of Planctomycetes and their phenomic and genomic characterization uncovers novel biology.</title>
        <authorList>
            <person name="Wiegand S."/>
            <person name="Jogler M."/>
            <person name="Boedeker C."/>
            <person name="Pinto D."/>
            <person name="Vollmers J."/>
            <person name="Rivas-Marin E."/>
            <person name="Kohn T."/>
            <person name="Peeters S.H."/>
            <person name="Heuer A."/>
            <person name="Rast P."/>
            <person name="Oberbeckmann S."/>
            <person name="Bunk B."/>
            <person name="Jeske O."/>
            <person name="Meyerdierks A."/>
            <person name="Storesund J.E."/>
            <person name="Kallscheuer N."/>
            <person name="Luecker S."/>
            <person name="Lage O.M."/>
            <person name="Pohl T."/>
            <person name="Merkel B.J."/>
            <person name="Hornburger P."/>
            <person name="Mueller R.-W."/>
            <person name="Bruemmer F."/>
            <person name="Labrenz M."/>
            <person name="Spormann A.M."/>
            <person name="Op den Camp H."/>
            <person name="Overmann J."/>
            <person name="Amann R."/>
            <person name="Jetten M.S.M."/>
            <person name="Mascher T."/>
            <person name="Medema M.H."/>
            <person name="Devos D.P."/>
            <person name="Kaster A.-K."/>
            <person name="Ovreas L."/>
            <person name="Rohde M."/>
            <person name="Galperin M.Y."/>
            <person name="Jogler C."/>
        </authorList>
    </citation>
    <scope>NUCLEOTIDE SEQUENCE [LARGE SCALE GENOMIC DNA]</scope>
    <source>
        <strain evidence="4">Pan97</strain>
    </source>
</reference>
<dbReference type="PRINTS" id="PR00340">
    <property type="entry name" value="PIIGLNB"/>
</dbReference>
<dbReference type="SUPFAM" id="SSF54913">
    <property type="entry name" value="GlnB-like"/>
    <property type="match status" value="1"/>
</dbReference>
<dbReference type="PANTHER" id="PTHR30115:SF11">
    <property type="entry name" value="NITROGEN REGULATORY PROTEIN P-II HOMOLOG"/>
    <property type="match status" value="1"/>
</dbReference>
<dbReference type="EMBL" id="CP036289">
    <property type="protein sequence ID" value="QDU78167.1"/>
    <property type="molecule type" value="Genomic_DNA"/>
</dbReference>
<proteinExistence type="inferred from homology"/>
<dbReference type="PROSITE" id="PS51343">
    <property type="entry name" value="PII_GLNB_DOM"/>
    <property type="match status" value="1"/>
</dbReference>
<dbReference type="InterPro" id="IPR015867">
    <property type="entry name" value="N-reg_PII/ATP_PRibTrfase_C"/>
</dbReference>
<keyword evidence="4" id="KW-1185">Reference proteome</keyword>
<comment type="similarity">
    <text evidence="2">Belongs to the P(II) protein family.</text>
</comment>
<sequence length="133" mass="15286">MPKVADLEFVQEAKEFNNVKQIIAIVKPYLAEKVLDTLSRAPLEALNVREVKGFGRQKNYLDEYSESEYSKTFLPKIEISMWLDDSRVEETVRKIVAVARSGRMGDGKIFVLPMTFAADMIDFAEYEARQKET</sequence>
<dbReference type="InterPro" id="IPR017918">
    <property type="entry name" value="N-reg_PII_CS"/>
</dbReference>
<evidence type="ECO:0000313" key="4">
    <source>
        <dbReference type="Proteomes" id="UP000318626"/>
    </source>
</evidence>
<dbReference type="RefSeq" id="WP_196782217.1">
    <property type="nucleotide sequence ID" value="NZ_CP036289.1"/>
</dbReference>
<dbReference type="PANTHER" id="PTHR30115">
    <property type="entry name" value="NITROGEN REGULATORY PROTEIN P-II"/>
    <property type="match status" value="1"/>
</dbReference>
<dbReference type="GO" id="GO:0006808">
    <property type="term" value="P:regulation of nitrogen utilization"/>
    <property type="evidence" value="ECO:0007669"/>
    <property type="project" value="InterPro"/>
</dbReference>
<dbReference type="Proteomes" id="UP000318626">
    <property type="component" value="Chromosome"/>
</dbReference>
<dbReference type="Pfam" id="PF00543">
    <property type="entry name" value="P-II"/>
    <property type="match status" value="1"/>
</dbReference>
<dbReference type="InterPro" id="IPR002187">
    <property type="entry name" value="N-reg_PII"/>
</dbReference>
<dbReference type="PROSITE" id="PS00638">
    <property type="entry name" value="PII_GLNB_CTER"/>
    <property type="match status" value="1"/>
</dbReference>
<name>A0A518CG30_9BACT</name>
<keyword evidence="1" id="KW-0597">Phosphoprotein</keyword>
<dbReference type="AlphaFoldDB" id="A0A518CG30"/>
<dbReference type="SMART" id="SM00938">
    <property type="entry name" value="P-II"/>
    <property type="match status" value="1"/>
</dbReference>
<dbReference type="GO" id="GO:0030234">
    <property type="term" value="F:enzyme regulator activity"/>
    <property type="evidence" value="ECO:0007669"/>
    <property type="project" value="InterPro"/>
</dbReference>
<evidence type="ECO:0000256" key="1">
    <source>
        <dbReference type="PIRSR" id="PIRSR602187-50"/>
    </source>
</evidence>